<dbReference type="PANTHER" id="PTHR11692:SF0">
    <property type="entry name" value="BIFUNCTIONAL PURINE BIOSYNTHESIS PROTEIN ATIC"/>
    <property type="match status" value="1"/>
</dbReference>
<evidence type="ECO:0000313" key="13">
    <source>
        <dbReference type="Proteomes" id="UP000033562"/>
    </source>
</evidence>
<evidence type="ECO:0000256" key="5">
    <source>
        <dbReference type="ARBA" id="ARBA00022755"/>
    </source>
</evidence>
<evidence type="ECO:0000256" key="10">
    <source>
        <dbReference type="HAMAP-Rule" id="MF_00139"/>
    </source>
</evidence>
<dbReference type="AlphaFoldDB" id="A0A0F3NRC1"/>
<comment type="similarity">
    <text evidence="3 10">Belongs to the PurH family.</text>
</comment>
<dbReference type="PATRIC" id="fig|1359163.3.peg.823"/>
<evidence type="ECO:0000256" key="1">
    <source>
        <dbReference type="ARBA" id="ARBA00004844"/>
    </source>
</evidence>
<name>A0A0F3NRC1_9RICK</name>
<keyword evidence="5 10" id="KW-0658">Purine biosynthesis</keyword>
<keyword evidence="4 10" id="KW-0808">Transferase</keyword>
<dbReference type="Proteomes" id="UP000033562">
    <property type="component" value="Unassembled WGS sequence"/>
</dbReference>
<dbReference type="UniPathway" id="UPA00074">
    <property type="reaction ID" value="UER00133"/>
</dbReference>
<dbReference type="SMART" id="SM00798">
    <property type="entry name" value="AICARFT_IMPCHas"/>
    <property type="match status" value="1"/>
</dbReference>
<dbReference type="EC" id="2.1.2.3" evidence="10"/>
<proteinExistence type="inferred from homology"/>
<protein>
    <recommendedName>
        <fullName evidence="10">Bifunctional purine biosynthesis protein PurH</fullName>
    </recommendedName>
    <domain>
        <recommendedName>
            <fullName evidence="10">Phosphoribosylaminoimidazolecarboxamide formyltransferase</fullName>
            <ecNumber evidence="10">2.1.2.3</ecNumber>
        </recommendedName>
        <alternativeName>
            <fullName evidence="10">AICAR transformylase</fullName>
        </alternativeName>
    </domain>
    <domain>
        <recommendedName>
            <fullName evidence="10">IMP cyclohydrolase</fullName>
            <ecNumber evidence="10">3.5.4.10</ecNumber>
        </recommendedName>
        <alternativeName>
            <fullName evidence="10">ATIC</fullName>
        </alternativeName>
        <alternativeName>
            <fullName evidence="10">IMP synthase</fullName>
        </alternativeName>
        <alternativeName>
            <fullName evidence="10">Inosinicase</fullName>
        </alternativeName>
    </domain>
</protein>
<dbReference type="EMBL" id="LANX01000001">
    <property type="protein sequence ID" value="KJV69459.1"/>
    <property type="molecule type" value="Genomic_DNA"/>
</dbReference>
<comment type="pathway">
    <text evidence="2 10">Purine metabolism; IMP biosynthesis via de novo pathway; 5-formamido-1-(5-phospho-D-ribosyl)imidazole-4-carboxamide from 5-amino-1-(5-phospho-D-ribosyl)imidazole-4-carboxamide (10-formyl THF route): step 1/1.</text>
</comment>
<dbReference type="RefSeq" id="WP_045809163.1">
    <property type="nucleotide sequence ID" value="NZ_LANX01000001.1"/>
</dbReference>
<dbReference type="InterPro" id="IPR002695">
    <property type="entry name" value="PurH-like"/>
</dbReference>
<feature type="domain" description="MGS-like" evidence="11">
    <location>
        <begin position="1"/>
        <end position="144"/>
    </location>
</feature>
<dbReference type="InterPro" id="IPR011607">
    <property type="entry name" value="MGS-like_dom"/>
</dbReference>
<dbReference type="GO" id="GO:0005829">
    <property type="term" value="C:cytosol"/>
    <property type="evidence" value="ECO:0007669"/>
    <property type="project" value="TreeGrafter"/>
</dbReference>
<comment type="catalytic activity">
    <reaction evidence="9 10">
        <text>IMP + H2O = 5-formamido-1-(5-phospho-D-ribosyl)imidazole-4-carboxamide</text>
        <dbReference type="Rhea" id="RHEA:18445"/>
        <dbReference type="ChEBI" id="CHEBI:15377"/>
        <dbReference type="ChEBI" id="CHEBI:58053"/>
        <dbReference type="ChEBI" id="CHEBI:58467"/>
        <dbReference type="EC" id="3.5.4.10"/>
    </reaction>
</comment>
<dbReference type="Pfam" id="PF01808">
    <property type="entry name" value="AICARFT_IMPCHas"/>
    <property type="match status" value="1"/>
</dbReference>
<comment type="pathway">
    <text evidence="1 10">Purine metabolism; IMP biosynthesis via de novo pathway; IMP from 5-formamido-1-(5-phospho-D-ribosyl)imidazole-4-carboxamide: step 1/1.</text>
</comment>
<evidence type="ECO:0000256" key="7">
    <source>
        <dbReference type="ARBA" id="ARBA00023268"/>
    </source>
</evidence>
<evidence type="ECO:0000259" key="11">
    <source>
        <dbReference type="PROSITE" id="PS51855"/>
    </source>
</evidence>
<sequence length="503" mass="56114">MEIKTAIISVYDKTNIIDLAKFLVERNIKIIATHSTYETLKEANISATEISEYINYPEILNGRVKTLHPKIYSGILNKRNEHDKEIHKLAISNIDLVIVNLYPFIKIVSNTSSTENDIIENIDIGGISLIRAAGKNFHYVTVISNINDYQDLKQELINNNNSTTLKYRQYLAKKAFALTSTYDADIYNWFSSSEQFPEKLIIHGNKVQNLRIGENPHQKAALYTSCPNKSFPIEQLHGKELSHNNITDIESAINIVYEFQVPAVSIIKHNNPCGVAIADNITEAYNKAIACDTKSSFGGIIALNKSVNSDIAQKISDLFIEVVIAPEFDQQALELLKTKKNIRLLLFKPSNAANIVLKSVIGGFLAQERNNNNILSHDFKQVTKLSASQDIISDLLFAWKVCKYVKSNAIVIARNGSTLGIGAGQMSRIDSVKIAISKAKNCTNSVLASDGFFPFEDSIIISSQANITAIVQPGGSIRDKTIIQEADKHKISMFFTNIRNFYH</sequence>
<dbReference type="GO" id="GO:0006189">
    <property type="term" value="P:'de novo' IMP biosynthetic process"/>
    <property type="evidence" value="ECO:0007669"/>
    <property type="project" value="UniProtKB-UniRule"/>
</dbReference>
<organism evidence="12 13">
    <name type="scientific">Candidatus Neoehrlichia procyonis str. RAC413</name>
    <dbReference type="NCBI Taxonomy" id="1359163"/>
    <lineage>
        <taxon>Bacteria</taxon>
        <taxon>Pseudomonadati</taxon>
        <taxon>Pseudomonadota</taxon>
        <taxon>Alphaproteobacteria</taxon>
        <taxon>Rickettsiales</taxon>
        <taxon>Anaplasmataceae</taxon>
        <taxon>Candidatus Neoehrlichia</taxon>
    </lineage>
</organism>
<accession>A0A0F3NRC1</accession>
<evidence type="ECO:0000256" key="6">
    <source>
        <dbReference type="ARBA" id="ARBA00022801"/>
    </source>
</evidence>
<evidence type="ECO:0000256" key="9">
    <source>
        <dbReference type="ARBA" id="ARBA00050687"/>
    </source>
</evidence>
<dbReference type="InterPro" id="IPR016193">
    <property type="entry name" value="Cytidine_deaminase-like"/>
</dbReference>
<dbReference type="OrthoDB" id="9802065at2"/>
<keyword evidence="6 10" id="KW-0378">Hydrolase</keyword>
<dbReference type="GO" id="GO:0004643">
    <property type="term" value="F:phosphoribosylaminoimidazolecarboxamide formyltransferase activity"/>
    <property type="evidence" value="ECO:0007669"/>
    <property type="project" value="UniProtKB-UniRule"/>
</dbReference>
<dbReference type="Pfam" id="PF02142">
    <property type="entry name" value="MGS"/>
    <property type="match status" value="1"/>
</dbReference>
<dbReference type="PANTHER" id="PTHR11692">
    <property type="entry name" value="BIFUNCTIONAL PURINE BIOSYNTHESIS PROTEIN PURH"/>
    <property type="match status" value="1"/>
</dbReference>
<evidence type="ECO:0000256" key="8">
    <source>
        <dbReference type="ARBA" id="ARBA00050488"/>
    </source>
</evidence>
<dbReference type="FunFam" id="3.40.140.20:FF:000001">
    <property type="entry name" value="Bifunctional purine biosynthesis protein PurH"/>
    <property type="match status" value="1"/>
</dbReference>
<dbReference type="InterPro" id="IPR036914">
    <property type="entry name" value="MGS-like_dom_sf"/>
</dbReference>
<dbReference type="NCBIfam" id="TIGR00355">
    <property type="entry name" value="purH"/>
    <property type="match status" value="1"/>
</dbReference>
<dbReference type="SUPFAM" id="SSF52335">
    <property type="entry name" value="Methylglyoxal synthase-like"/>
    <property type="match status" value="1"/>
</dbReference>
<evidence type="ECO:0000256" key="4">
    <source>
        <dbReference type="ARBA" id="ARBA00022679"/>
    </source>
</evidence>
<dbReference type="HAMAP" id="MF_00139">
    <property type="entry name" value="PurH"/>
    <property type="match status" value="1"/>
</dbReference>
<dbReference type="InterPro" id="IPR024051">
    <property type="entry name" value="AICAR_Tfase_dup_dom_sf"/>
</dbReference>
<dbReference type="EC" id="3.5.4.10" evidence="10"/>
<reference evidence="12 13" key="1">
    <citation type="submission" date="2015-02" db="EMBL/GenBank/DDBJ databases">
        <title>Genome Sequencing of Rickettsiales.</title>
        <authorList>
            <person name="Daugherty S.C."/>
            <person name="Su Q."/>
            <person name="Abolude K."/>
            <person name="Beier-Sexton M."/>
            <person name="Carlyon J.A."/>
            <person name="Carter R."/>
            <person name="Day N.P."/>
            <person name="Dumler S.J."/>
            <person name="Dyachenko V."/>
            <person name="Godinez A."/>
            <person name="Kurtti T.J."/>
            <person name="Lichay M."/>
            <person name="Mullins K.E."/>
            <person name="Ott S."/>
            <person name="Pappas-Brown V."/>
            <person name="Paris D.H."/>
            <person name="Patel P."/>
            <person name="Richards A.L."/>
            <person name="Sadzewicz L."/>
            <person name="Sears K."/>
            <person name="Seidman D."/>
            <person name="Sengamalay N."/>
            <person name="Stenos J."/>
            <person name="Tallon L.J."/>
            <person name="Vincent G."/>
            <person name="Fraser C.M."/>
            <person name="Munderloh U."/>
            <person name="Dunning-Hotopp J.C."/>
        </authorList>
    </citation>
    <scope>NUCLEOTIDE SEQUENCE [LARGE SCALE GENOMIC DNA]</scope>
    <source>
        <strain evidence="12 13">RAC413</strain>
    </source>
</reference>
<evidence type="ECO:0000313" key="12">
    <source>
        <dbReference type="EMBL" id="KJV69459.1"/>
    </source>
</evidence>
<dbReference type="PROSITE" id="PS51855">
    <property type="entry name" value="MGS"/>
    <property type="match status" value="1"/>
</dbReference>
<dbReference type="Gene3D" id="3.40.140.20">
    <property type="match status" value="2"/>
</dbReference>
<dbReference type="GO" id="GO:0003937">
    <property type="term" value="F:IMP cyclohydrolase activity"/>
    <property type="evidence" value="ECO:0007669"/>
    <property type="project" value="UniProtKB-UniRule"/>
</dbReference>
<keyword evidence="7 10" id="KW-0511">Multifunctional enzyme</keyword>
<dbReference type="STRING" id="1359163.NLO413_0852"/>
<dbReference type="FunFam" id="3.40.50.1380:FF:000001">
    <property type="entry name" value="Bifunctional purine biosynthesis protein PurH"/>
    <property type="match status" value="1"/>
</dbReference>
<dbReference type="NCBIfam" id="NF002049">
    <property type="entry name" value="PRK00881.1"/>
    <property type="match status" value="1"/>
</dbReference>
<dbReference type="CDD" id="cd01421">
    <property type="entry name" value="IMPCH"/>
    <property type="match status" value="1"/>
</dbReference>
<dbReference type="SMART" id="SM00851">
    <property type="entry name" value="MGS"/>
    <property type="match status" value="1"/>
</dbReference>
<evidence type="ECO:0000256" key="3">
    <source>
        <dbReference type="ARBA" id="ARBA00007667"/>
    </source>
</evidence>
<evidence type="ECO:0000256" key="2">
    <source>
        <dbReference type="ARBA" id="ARBA00004954"/>
    </source>
</evidence>
<comment type="catalytic activity">
    <reaction evidence="8 10">
        <text>(6R)-10-formyltetrahydrofolate + 5-amino-1-(5-phospho-beta-D-ribosyl)imidazole-4-carboxamide = 5-formamido-1-(5-phospho-D-ribosyl)imidazole-4-carboxamide + (6S)-5,6,7,8-tetrahydrofolate</text>
        <dbReference type="Rhea" id="RHEA:22192"/>
        <dbReference type="ChEBI" id="CHEBI:57453"/>
        <dbReference type="ChEBI" id="CHEBI:58467"/>
        <dbReference type="ChEBI" id="CHEBI:58475"/>
        <dbReference type="ChEBI" id="CHEBI:195366"/>
        <dbReference type="EC" id="2.1.2.3"/>
    </reaction>
</comment>
<dbReference type="SUPFAM" id="SSF53927">
    <property type="entry name" value="Cytidine deaminase-like"/>
    <property type="match status" value="1"/>
</dbReference>
<gene>
    <name evidence="10 12" type="primary">purH</name>
    <name evidence="12" type="ORF">NLO413_0852</name>
</gene>
<dbReference type="PIRSF" id="PIRSF000414">
    <property type="entry name" value="AICARFT_IMPCHas"/>
    <property type="match status" value="1"/>
</dbReference>
<comment type="caution">
    <text evidence="12">The sequence shown here is derived from an EMBL/GenBank/DDBJ whole genome shotgun (WGS) entry which is preliminary data.</text>
</comment>
<keyword evidence="13" id="KW-1185">Reference proteome</keyword>
<comment type="domain">
    <text evidence="10">The IMP cyclohydrolase activity resides in the N-terminal region.</text>
</comment>
<dbReference type="Gene3D" id="3.40.50.1380">
    <property type="entry name" value="Methylglyoxal synthase-like domain"/>
    <property type="match status" value="1"/>
</dbReference>